<name>A0ABW5ZKU2_9BACL</name>
<feature type="transmembrane region" description="Helical" evidence="1">
    <location>
        <begin position="113"/>
        <end position="130"/>
    </location>
</feature>
<dbReference type="Proteomes" id="UP001597561">
    <property type="component" value="Unassembled WGS sequence"/>
</dbReference>
<proteinExistence type="predicted"/>
<dbReference type="InterPro" id="IPR021359">
    <property type="entry name" value="DUF2812"/>
</dbReference>
<gene>
    <name evidence="2" type="ORF">ACFS5P_16845</name>
</gene>
<reference evidence="3" key="1">
    <citation type="journal article" date="2019" name="Int. J. Syst. Evol. Microbiol.">
        <title>The Global Catalogue of Microorganisms (GCM) 10K type strain sequencing project: providing services to taxonomists for standard genome sequencing and annotation.</title>
        <authorList>
            <consortium name="The Broad Institute Genomics Platform"/>
            <consortium name="The Broad Institute Genome Sequencing Center for Infectious Disease"/>
            <person name="Wu L."/>
            <person name="Ma J."/>
        </authorList>
    </citation>
    <scope>NUCLEOTIDE SEQUENCE [LARGE SCALE GENOMIC DNA]</scope>
    <source>
        <strain evidence="3">KCTC 13528</strain>
    </source>
</reference>
<dbReference type="EMBL" id="JBHUPG010000032">
    <property type="protein sequence ID" value="MFD2913558.1"/>
    <property type="molecule type" value="Genomic_DNA"/>
</dbReference>
<sequence length="188" mass="22900">MKKVKIFFNIEKEEQWLNSQLQKGYRCTNVSSLGVYTFEKSDVEYVMRLDYQERLTGQRLEEYKGIYEDFGWRYVKGTPLNGIRYWQKKNDHRNEIFSDRDSKANYYQRLMKYSFWLGTMCLTFSFLLYSDTGLYHENIWRMEGSMFWKAFIFETPFVVLKLFPLLLVGFFSSSYYTAYRQHRALKEN</sequence>
<keyword evidence="1" id="KW-1133">Transmembrane helix</keyword>
<comment type="caution">
    <text evidence="2">The sequence shown here is derived from an EMBL/GenBank/DDBJ whole genome shotgun (WGS) entry which is preliminary data.</text>
</comment>
<protein>
    <submittedName>
        <fullName evidence="2">DUF2812 domain-containing protein</fullName>
    </submittedName>
</protein>
<feature type="transmembrane region" description="Helical" evidence="1">
    <location>
        <begin position="150"/>
        <end position="176"/>
    </location>
</feature>
<keyword evidence="1" id="KW-0472">Membrane</keyword>
<dbReference type="Pfam" id="PF11193">
    <property type="entry name" value="DUF2812"/>
    <property type="match status" value="1"/>
</dbReference>
<organism evidence="2 3">
    <name type="scientific">Jeotgalibacillus terrae</name>
    <dbReference type="NCBI Taxonomy" id="587735"/>
    <lineage>
        <taxon>Bacteria</taxon>
        <taxon>Bacillati</taxon>
        <taxon>Bacillota</taxon>
        <taxon>Bacilli</taxon>
        <taxon>Bacillales</taxon>
        <taxon>Caryophanaceae</taxon>
        <taxon>Jeotgalibacillus</taxon>
    </lineage>
</organism>
<keyword evidence="3" id="KW-1185">Reference proteome</keyword>
<dbReference type="RefSeq" id="WP_204730982.1">
    <property type="nucleotide sequence ID" value="NZ_JAFBDK010000032.1"/>
</dbReference>
<evidence type="ECO:0000313" key="2">
    <source>
        <dbReference type="EMBL" id="MFD2913558.1"/>
    </source>
</evidence>
<accession>A0ABW5ZKU2</accession>
<evidence type="ECO:0000256" key="1">
    <source>
        <dbReference type="SAM" id="Phobius"/>
    </source>
</evidence>
<evidence type="ECO:0000313" key="3">
    <source>
        <dbReference type="Proteomes" id="UP001597561"/>
    </source>
</evidence>
<keyword evidence="1" id="KW-0812">Transmembrane</keyword>